<dbReference type="OrthoDB" id="10450287at2759"/>
<protein>
    <submittedName>
        <fullName evidence="2">Uncharacterized protein</fullName>
    </submittedName>
</protein>
<dbReference type="Proteomes" id="UP000022910">
    <property type="component" value="Unassembled WGS sequence"/>
</dbReference>
<feature type="coiled-coil region" evidence="1">
    <location>
        <begin position="4"/>
        <end position="31"/>
    </location>
</feature>
<evidence type="ECO:0000313" key="3">
    <source>
        <dbReference type="Proteomes" id="UP000022910"/>
    </source>
</evidence>
<dbReference type="AlphaFoldDB" id="A0A015ITQ3"/>
<dbReference type="HOGENOM" id="CLU_1949999_0_0_1"/>
<comment type="caution">
    <text evidence="2">The sequence shown here is derived from an EMBL/GenBank/DDBJ whole genome shotgun (WGS) entry which is preliminary data.</text>
</comment>
<evidence type="ECO:0000256" key="1">
    <source>
        <dbReference type="SAM" id="Coils"/>
    </source>
</evidence>
<organism evidence="2 3">
    <name type="scientific">Rhizophagus irregularis (strain DAOM 197198w)</name>
    <name type="common">Glomus intraradices</name>
    <dbReference type="NCBI Taxonomy" id="1432141"/>
    <lineage>
        <taxon>Eukaryota</taxon>
        <taxon>Fungi</taxon>
        <taxon>Fungi incertae sedis</taxon>
        <taxon>Mucoromycota</taxon>
        <taxon>Glomeromycotina</taxon>
        <taxon>Glomeromycetes</taxon>
        <taxon>Glomerales</taxon>
        <taxon>Glomeraceae</taxon>
        <taxon>Rhizophagus</taxon>
    </lineage>
</organism>
<accession>A0A015ITQ3</accession>
<keyword evidence="3" id="KW-1185">Reference proteome</keyword>
<gene>
    <name evidence="2" type="ORF">RirG_178320</name>
</gene>
<name>A0A015ITQ3_RHIIW</name>
<evidence type="ECO:0000313" key="2">
    <source>
        <dbReference type="EMBL" id="EXX60622.1"/>
    </source>
</evidence>
<keyword evidence="1" id="KW-0175">Coiled coil</keyword>
<dbReference type="EMBL" id="JEMT01025880">
    <property type="protein sequence ID" value="EXX60622.1"/>
    <property type="molecule type" value="Genomic_DNA"/>
</dbReference>
<sequence>MSTTKNSEHRITQLEQQVQSLLDSVKTLQEGKTKVDSTIADIHHNHNLMSSSLNDITTRLDKYDTIIQHLTTNINLLSQEKIAQSKDRSIKSPKRTSPYEQSLYRAAKTRYNLRAINKVTSQRKTVNSP</sequence>
<dbReference type="Gene3D" id="1.20.5.170">
    <property type="match status" value="1"/>
</dbReference>
<reference evidence="2 3" key="1">
    <citation type="submission" date="2014-02" db="EMBL/GenBank/DDBJ databases">
        <title>Single nucleus genome sequencing reveals high similarity among nuclei of an endomycorrhizal fungus.</title>
        <authorList>
            <person name="Lin K."/>
            <person name="Geurts R."/>
            <person name="Zhang Z."/>
            <person name="Limpens E."/>
            <person name="Saunders D.G."/>
            <person name="Mu D."/>
            <person name="Pang E."/>
            <person name="Cao H."/>
            <person name="Cha H."/>
            <person name="Lin T."/>
            <person name="Zhou Q."/>
            <person name="Shang Y."/>
            <person name="Li Y."/>
            <person name="Ivanov S."/>
            <person name="Sharma T."/>
            <person name="Velzen R.V."/>
            <person name="Ruijter N.D."/>
            <person name="Aanen D.K."/>
            <person name="Win J."/>
            <person name="Kamoun S."/>
            <person name="Bisseling T."/>
            <person name="Huang S."/>
        </authorList>
    </citation>
    <scope>NUCLEOTIDE SEQUENCE [LARGE SCALE GENOMIC DNA]</scope>
    <source>
        <strain evidence="3">DAOM197198w</strain>
    </source>
</reference>
<proteinExistence type="predicted"/>